<reference evidence="2" key="1">
    <citation type="submission" date="2023-07" db="EMBL/GenBank/DDBJ databases">
        <authorList>
            <person name="Stuckert A."/>
        </authorList>
    </citation>
    <scope>NUCLEOTIDE SEQUENCE</scope>
</reference>
<keyword evidence="3" id="KW-1185">Reference proteome</keyword>
<gene>
    <name evidence="2" type="ORF">RIMI_LOCUS2487462</name>
</gene>
<dbReference type="PANTHER" id="PTHR19964">
    <property type="entry name" value="MULTIPLE PDZ DOMAIN PROTEIN"/>
    <property type="match status" value="1"/>
</dbReference>
<feature type="domain" description="PDZ" evidence="1">
    <location>
        <begin position="36"/>
        <end position="122"/>
    </location>
</feature>
<dbReference type="PROSITE" id="PS50106">
    <property type="entry name" value="PDZ"/>
    <property type="match status" value="1"/>
</dbReference>
<dbReference type="InterPro" id="IPR001478">
    <property type="entry name" value="PDZ"/>
</dbReference>
<dbReference type="Gene3D" id="2.30.42.10">
    <property type="match status" value="2"/>
</dbReference>
<evidence type="ECO:0000259" key="1">
    <source>
        <dbReference type="PROSITE" id="PS50106"/>
    </source>
</evidence>
<accession>A0ABN9KXR7</accession>
<protein>
    <recommendedName>
        <fullName evidence="1">PDZ domain-containing protein</fullName>
    </recommendedName>
</protein>
<dbReference type="InterPro" id="IPR036034">
    <property type="entry name" value="PDZ_sf"/>
</dbReference>
<dbReference type="SMART" id="SM00228">
    <property type="entry name" value="PDZ"/>
    <property type="match status" value="1"/>
</dbReference>
<evidence type="ECO:0000313" key="3">
    <source>
        <dbReference type="Proteomes" id="UP001176940"/>
    </source>
</evidence>
<organism evidence="2 3">
    <name type="scientific">Ranitomeya imitator</name>
    <name type="common">mimic poison frog</name>
    <dbReference type="NCBI Taxonomy" id="111125"/>
    <lineage>
        <taxon>Eukaryota</taxon>
        <taxon>Metazoa</taxon>
        <taxon>Chordata</taxon>
        <taxon>Craniata</taxon>
        <taxon>Vertebrata</taxon>
        <taxon>Euteleostomi</taxon>
        <taxon>Amphibia</taxon>
        <taxon>Batrachia</taxon>
        <taxon>Anura</taxon>
        <taxon>Neobatrachia</taxon>
        <taxon>Hyloidea</taxon>
        <taxon>Dendrobatidae</taxon>
        <taxon>Dendrobatinae</taxon>
        <taxon>Ranitomeya</taxon>
    </lineage>
</organism>
<evidence type="ECO:0000313" key="2">
    <source>
        <dbReference type="EMBL" id="CAJ0925367.1"/>
    </source>
</evidence>
<dbReference type="CDD" id="cd06668">
    <property type="entry name" value="PDZ4_MUPP1-like"/>
    <property type="match status" value="1"/>
</dbReference>
<feature type="non-terminal residue" evidence="2">
    <location>
        <position position="243"/>
    </location>
</feature>
<dbReference type="EMBL" id="CAUEEQ010003481">
    <property type="protein sequence ID" value="CAJ0925367.1"/>
    <property type="molecule type" value="Genomic_DNA"/>
</dbReference>
<dbReference type="Proteomes" id="UP001176940">
    <property type="component" value="Unassembled WGS sequence"/>
</dbReference>
<dbReference type="PANTHER" id="PTHR19964:SF11">
    <property type="entry name" value="INAD-LIKE PROTEIN"/>
    <property type="match status" value="1"/>
</dbReference>
<name>A0ABN9KXR7_9NEOB</name>
<comment type="caution">
    <text evidence="2">The sequence shown here is derived from an EMBL/GenBank/DDBJ whole genome shotgun (WGS) entry which is preliminary data.</text>
</comment>
<dbReference type="Pfam" id="PF00595">
    <property type="entry name" value="PDZ"/>
    <property type="match status" value="1"/>
</dbReference>
<proteinExistence type="predicted"/>
<dbReference type="InterPro" id="IPR051342">
    <property type="entry name" value="PDZ_scaffold"/>
</dbReference>
<sequence>SSPSPEAEALKSNWEKHLGPDYQVLVVDLNTKIEDDEELQKYSKLLPIHTMRLGVELDSFDGHHYISTIAPEGPVAKLGILQPEDELLEVNQVQLYGKSRREAISFLKEVPPPFTLVCCRRLIDDDNDNFVDNPKDLRIQNPDEDDQVFTSPELAGDDYQQKEPPGDDLTQVHEADDEDGELTLWSPEVDIVELEKDKRGLGFSILDYEIHYPPTEICQVFYCFNTDDFGIQLLITQKPVSIN</sequence>
<dbReference type="SUPFAM" id="SSF50156">
    <property type="entry name" value="PDZ domain-like"/>
    <property type="match status" value="1"/>
</dbReference>
<feature type="non-terminal residue" evidence="2">
    <location>
        <position position="1"/>
    </location>
</feature>